<gene>
    <name evidence="1" type="ORF">O6H91_13G084700</name>
</gene>
<dbReference type="Proteomes" id="UP001162992">
    <property type="component" value="Chromosome 13"/>
</dbReference>
<accession>A0ACC2BXT2</accession>
<evidence type="ECO:0000313" key="2">
    <source>
        <dbReference type="Proteomes" id="UP001162992"/>
    </source>
</evidence>
<keyword evidence="2" id="KW-1185">Reference proteome</keyword>
<comment type="caution">
    <text evidence="1">The sequence shown here is derived from an EMBL/GenBank/DDBJ whole genome shotgun (WGS) entry which is preliminary data.</text>
</comment>
<reference evidence="2" key="1">
    <citation type="journal article" date="2024" name="Proc. Natl. Acad. Sci. U.S.A.">
        <title>Extraordinary preservation of gene collinearity over three hundred million years revealed in homosporous lycophytes.</title>
        <authorList>
            <person name="Li C."/>
            <person name="Wickell D."/>
            <person name="Kuo L.Y."/>
            <person name="Chen X."/>
            <person name="Nie B."/>
            <person name="Liao X."/>
            <person name="Peng D."/>
            <person name="Ji J."/>
            <person name="Jenkins J."/>
            <person name="Williams M."/>
            <person name="Shu S."/>
            <person name="Plott C."/>
            <person name="Barry K."/>
            <person name="Rajasekar S."/>
            <person name="Grimwood J."/>
            <person name="Han X."/>
            <person name="Sun S."/>
            <person name="Hou Z."/>
            <person name="He W."/>
            <person name="Dai G."/>
            <person name="Sun C."/>
            <person name="Schmutz J."/>
            <person name="Leebens-Mack J.H."/>
            <person name="Li F.W."/>
            <person name="Wang L."/>
        </authorList>
    </citation>
    <scope>NUCLEOTIDE SEQUENCE [LARGE SCALE GENOMIC DNA]</scope>
    <source>
        <strain evidence="2">cv. PW_Plant_1</strain>
    </source>
</reference>
<sequence length="455" mass="52377">MRGMGIGMARRSRGLLCRYLMRSWFILVIPCLFLPFLFLQVSIFPPSQPRGFSPIPEVEYDSCTTTGPAFSLDDFSFCTGACRSTCFPRVRRLCISASEVTVCEMDLKKEQSSARGNLSGMEFSEEFVKSSQVELPTFMRFEGERLTLPLIHRSCERERVWIDGLSLVADQRFLPFNKPNPHHEAEKLIPATFLVQHYEAENITLYWFSQKEEVSDWANGFIKAVEMENSIKYVDLPRKHESPICFKDAIVLSAPTNVRYIPDQQRNEWLRRRVLQHCSIPIVNTSLSIEKAIILDRRNGPRHLANKLKVAEILYQALKVPVDIQLVGSGSFCHQVQKVTEGSLLLVPHGSQNVNLIFARPGAIVIEVFPFLFYNNALRNYTHAANVHIYPLLGVRPPGDILLWIFSLLGWDNCYYHVRLCKNYSRRQPIYVNLLELENFLTWIIKMVPMSLHFS</sequence>
<dbReference type="EMBL" id="CM055104">
    <property type="protein sequence ID" value="KAJ7534227.1"/>
    <property type="molecule type" value="Genomic_DNA"/>
</dbReference>
<organism evidence="1 2">
    <name type="scientific">Diphasiastrum complanatum</name>
    <name type="common">Issler's clubmoss</name>
    <name type="synonym">Lycopodium complanatum</name>
    <dbReference type="NCBI Taxonomy" id="34168"/>
    <lineage>
        <taxon>Eukaryota</taxon>
        <taxon>Viridiplantae</taxon>
        <taxon>Streptophyta</taxon>
        <taxon>Embryophyta</taxon>
        <taxon>Tracheophyta</taxon>
        <taxon>Lycopodiopsida</taxon>
        <taxon>Lycopodiales</taxon>
        <taxon>Lycopodiaceae</taxon>
        <taxon>Lycopodioideae</taxon>
        <taxon>Diphasiastrum</taxon>
    </lineage>
</organism>
<name>A0ACC2BXT2_DIPCM</name>
<evidence type="ECO:0000313" key="1">
    <source>
        <dbReference type="EMBL" id="KAJ7534227.1"/>
    </source>
</evidence>
<protein>
    <submittedName>
        <fullName evidence="1">Uncharacterized protein</fullName>
    </submittedName>
</protein>
<proteinExistence type="predicted"/>